<accession>A0A9D4CWT9</accession>
<dbReference type="AlphaFoldDB" id="A0A9D4CWT9"/>
<evidence type="ECO:0000313" key="2">
    <source>
        <dbReference type="Proteomes" id="UP000828390"/>
    </source>
</evidence>
<organism evidence="1 2">
    <name type="scientific">Dreissena polymorpha</name>
    <name type="common">Zebra mussel</name>
    <name type="synonym">Mytilus polymorpha</name>
    <dbReference type="NCBI Taxonomy" id="45954"/>
    <lineage>
        <taxon>Eukaryota</taxon>
        <taxon>Metazoa</taxon>
        <taxon>Spiralia</taxon>
        <taxon>Lophotrochozoa</taxon>
        <taxon>Mollusca</taxon>
        <taxon>Bivalvia</taxon>
        <taxon>Autobranchia</taxon>
        <taxon>Heteroconchia</taxon>
        <taxon>Euheterodonta</taxon>
        <taxon>Imparidentia</taxon>
        <taxon>Neoheterodontei</taxon>
        <taxon>Myida</taxon>
        <taxon>Dreissenoidea</taxon>
        <taxon>Dreissenidae</taxon>
        <taxon>Dreissena</taxon>
    </lineage>
</organism>
<name>A0A9D4CWT9_DREPO</name>
<reference evidence="1" key="2">
    <citation type="submission" date="2020-11" db="EMBL/GenBank/DDBJ databases">
        <authorList>
            <person name="McCartney M.A."/>
            <person name="Auch B."/>
            <person name="Kono T."/>
            <person name="Mallez S."/>
            <person name="Becker A."/>
            <person name="Gohl D.M."/>
            <person name="Silverstein K.A.T."/>
            <person name="Koren S."/>
            <person name="Bechman K.B."/>
            <person name="Herman A."/>
            <person name="Abrahante J.E."/>
            <person name="Garbe J."/>
        </authorList>
    </citation>
    <scope>NUCLEOTIDE SEQUENCE</scope>
    <source>
        <strain evidence="1">Duluth1</strain>
        <tissue evidence="1">Whole animal</tissue>
    </source>
</reference>
<gene>
    <name evidence="1" type="ORF">DPMN_040870</name>
</gene>
<evidence type="ECO:0000313" key="1">
    <source>
        <dbReference type="EMBL" id="KAH3734430.1"/>
    </source>
</evidence>
<dbReference type="Proteomes" id="UP000828390">
    <property type="component" value="Unassembled WGS sequence"/>
</dbReference>
<reference evidence="1" key="1">
    <citation type="journal article" date="2019" name="bioRxiv">
        <title>The Genome of the Zebra Mussel, Dreissena polymorpha: A Resource for Invasive Species Research.</title>
        <authorList>
            <person name="McCartney M.A."/>
            <person name="Auch B."/>
            <person name="Kono T."/>
            <person name="Mallez S."/>
            <person name="Zhang Y."/>
            <person name="Obille A."/>
            <person name="Becker A."/>
            <person name="Abrahante J.E."/>
            <person name="Garbe J."/>
            <person name="Badalamenti J.P."/>
            <person name="Herman A."/>
            <person name="Mangelson H."/>
            <person name="Liachko I."/>
            <person name="Sullivan S."/>
            <person name="Sone E.D."/>
            <person name="Koren S."/>
            <person name="Silverstein K.A.T."/>
            <person name="Beckman K.B."/>
            <person name="Gohl D.M."/>
        </authorList>
    </citation>
    <scope>NUCLEOTIDE SEQUENCE</scope>
    <source>
        <strain evidence="1">Duluth1</strain>
        <tissue evidence="1">Whole animal</tissue>
    </source>
</reference>
<comment type="caution">
    <text evidence="1">The sequence shown here is derived from an EMBL/GenBank/DDBJ whole genome shotgun (WGS) entry which is preliminary data.</text>
</comment>
<keyword evidence="2" id="KW-1185">Reference proteome</keyword>
<dbReference type="EMBL" id="JAIWYP010000011">
    <property type="protein sequence ID" value="KAH3734430.1"/>
    <property type="molecule type" value="Genomic_DNA"/>
</dbReference>
<proteinExistence type="predicted"/>
<protein>
    <submittedName>
        <fullName evidence="1">Uncharacterized protein</fullName>
    </submittedName>
</protein>
<sequence>MHALCNTSCSKPQSTESAHLAVDLCMSYVIPLVQSPSQQRVLTLLLIYACPLCHLLFKAPVHRKCSPCCLSMHVLCVTSFSKPQSTESAHLAVDLCMSSVIPLVQSPSPQRVLTLLLTYACPLCYLLFKAPVHRECSPCC</sequence>